<accession>A0A2P2QDC9</accession>
<dbReference type="EMBL" id="GGEC01084471">
    <property type="protein sequence ID" value="MBX64955.1"/>
    <property type="molecule type" value="Transcribed_RNA"/>
</dbReference>
<evidence type="ECO:0000313" key="1">
    <source>
        <dbReference type="EMBL" id="MBX64955.1"/>
    </source>
</evidence>
<proteinExistence type="predicted"/>
<protein>
    <submittedName>
        <fullName evidence="1">Uncharacterized protein</fullName>
    </submittedName>
</protein>
<sequence>MNHYRQSNSFIIKFCRFLKWLVRSLPHRIFIIAVSQTLFFDCA</sequence>
<reference evidence="1" key="1">
    <citation type="submission" date="2018-02" db="EMBL/GenBank/DDBJ databases">
        <title>Rhizophora mucronata_Transcriptome.</title>
        <authorList>
            <person name="Meera S.P."/>
            <person name="Sreeshan A."/>
            <person name="Augustine A."/>
        </authorList>
    </citation>
    <scope>NUCLEOTIDE SEQUENCE</scope>
    <source>
        <tissue evidence="1">Leaf</tissue>
    </source>
</reference>
<dbReference type="AlphaFoldDB" id="A0A2P2QDC9"/>
<name>A0A2P2QDC9_RHIMU</name>
<organism evidence="1">
    <name type="scientific">Rhizophora mucronata</name>
    <name type="common">Asiatic mangrove</name>
    <dbReference type="NCBI Taxonomy" id="61149"/>
    <lineage>
        <taxon>Eukaryota</taxon>
        <taxon>Viridiplantae</taxon>
        <taxon>Streptophyta</taxon>
        <taxon>Embryophyta</taxon>
        <taxon>Tracheophyta</taxon>
        <taxon>Spermatophyta</taxon>
        <taxon>Magnoliopsida</taxon>
        <taxon>eudicotyledons</taxon>
        <taxon>Gunneridae</taxon>
        <taxon>Pentapetalae</taxon>
        <taxon>rosids</taxon>
        <taxon>fabids</taxon>
        <taxon>Malpighiales</taxon>
        <taxon>Rhizophoraceae</taxon>
        <taxon>Rhizophora</taxon>
    </lineage>
</organism>